<evidence type="ECO:0000313" key="3">
    <source>
        <dbReference type="Proteomes" id="UP001234787"/>
    </source>
</evidence>
<gene>
    <name evidence="1" type="ORF">SUGI_1390720</name>
    <name evidence="2" type="ORF">SUGI_1390790</name>
</gene>
<dbReference type="EMBL" id="BSEH01000217">
    <property type="protein sequence ID" value="GLJ57919.1"/>
    <property type="molecule type" value="Genomic_DNA"/>
</dbReference>
<sequence>MLSRYCSYLLVSHSNLLPLYADIAKKGQMKFHYDIVEFVNRFELYDNAVVLIDCEEETKLGFGAKLARQLQNIENRWDILTDYWVALLINISFYNKSTFHAELLTAGGEFLIHVWVLLDHIGC</sequence>
<dbReference type="EMBL" id="BSEH01000217">
    <property type="protein sequence ID" value="GLJ57913.1"/>
    <property type="molecule type" value="Genomic_DNA"/>
</dbReference>
<organism evidence="2 3">
    <name type="scientific">Cryptomeria japonica</name>
    <name type="common">Japanese cedar</name>
    <name type="synonym">Cupressus japonica</name>
    <dbReference type="NCBI Taxonomy" id="3369"/>
    <lineage>
        <taxon>Eukaryota</taxon>
        <taxon>Viridiplantae</taxon>
        <taxon>Streptophyta</taxon>
        <taxon>Embryophyta</taxon>
        <taxon>Tracheophyta</taxon>
        <taxon>Spermatophyta</taxon>
        <taxon>Pinopsida</taxon>
        <taxon>Pinidae</taxon>
        <taxon>Conifers II</taxon>
        <taxon>Cupressales</taxon>
        <taxon>Cupressaceae</taxon>
        <taxon>Cryptomeria</taxon>
    </lineage>
</organism>
<evidence type="ECO:0000313" key="2">
    <source>
        <dbReference type="EMBL" id="GLJ57919.1"/>
    </source>
</evidence>
<dbReference type="AlphaFoldDB" id="A0AAD3NQD6"/>
<reference evidence="2" key="1">
    <citation type="submission" date="2022-12" db="EMBL/GenBank/DDBJ databases">
        <title>Chromosome-Level Genome Assembly of Japanese Cedar (Cryptomeriajaponica D. Don).</title>
        <authorList>
            <person name="Fujino T."/>
            <person name="Yamaguchi K."/>
            <person name="Yokoyama T."/>
            <person name="Hamanaka T."/>
            <person name="Harazono Y."/>
            <person name="Kamada H."/>
            <person name="Kobayashi W."/>
            <person name="Ujino-Ihara T."/>
            <person name="Uchiyama K."/>
            <person name="Matsumoto A."/>
            <person name="Izuno A."/>
            <person name="Tsumura Y."/>
            <person name="Toyoda A."/>
            <person name="Shigenobu S."/>
            <person name="Moriguchi Y."/>
            <person name="Ueno S."/>
            <person name="Kasahara M."/>
        </authorList>
    </citation>
    <scope>NUCLEOTIDE SEQUENCE</scope>
</reference>
<comment type="caution">
    <text evidence="2">The sequence shown here is derived from an EMBL/GenBank/DDBJ whole genome shotgun (WGS) entry which is preliminary data.</text>
</comment>
<dbReference type="Proteomes" id="UP001234787">
    <property type="component" value="Unassembled WGS sequence"/>
</dbReference>
<proteinExistence type="predicted"/>
<dbReference type="PANTHER" id="PTHR31325">
    <property type="entry name" value="OS01G0798800 PROTEIN-RELATED"/>
    <property type="match status" value="1"/>
</dbReference>
<name>A0AAD3NQD6_CRYJA</name>
<accession>A0AAD3NQD6</accession>
<dbReference type="Pfam" id="PF04578">
    <property type="entry name" value="DUF594"/>
    <property type="match status" value="1"/>
</dbReference>
<dbReference type="InterPro" id="IPR007658">
    <property type="entry name" value="DUF594"/>
</dbReference>
<keyword evidence="3" id="KW-1185">Reference proteome</keyword>
<evidence type="ECO:0000313" key="1">
    <source>
        <dbReference type="EMBL" id="GLJ57913.1"/>
    </source>
</evidence>
<protein>
    <submittedName>
        <fullName evidence="2">Uncharacterized protein</fullName>
    </submittedName>
</protein>